<evidence type="ECO:0000313" key="5">
    <source>
        <dbReference type="EMBL" id="GAG23787.1"/>
    </source>
</evidence>
<keyword evidence="1" id="KW-0378">Hydrolase</keyword>
<gene>
    <name evidence="5" type="ORF">S01H1_60840</name>
</gene>
<dbReference type="InterPro" id="IPR050301">
    <property type="entry name" value="NTE"/>
</dbReference>
<sequence>FAAVATIIENGTEAIINRGKVIDAVRASISIPGIFTPVKYQDYYLVDGGLVNPVPVDVTKNMGADIIIAVSLAKIISQTVTLDMNNAADNIKEVKAKSKDPKEELKSIIQQKIAEAKSSFKAPGIFHIITQTIDIMESKIIERSLEGADIVIVPFGLKDIHDFDFDKAEELIRGGITATLTKIPEIKAVIKAKLQEIKNSKDSKKDFLI</sequence>
<comment type="caution">
    <text evidence="5">The sequence shown here is derived from an EMBL/GenBank/DDBJ whole genome shotgun (WGS) entry which is preliminary data.</text>
</comment>
<keyword evidence="3" id="KW-0443">Lipid metabolism</keyword>
<protein>
    <recommendedName>
        <fullName evidence="4">PNPLA domain-containing protein</fullName>
    </recommendedName>
</protein>
<dbReference type="PROSITE" id="PS51635">
    <property type="entry name" value="PNPLA"/>
    <property type="match status" value="1"/>
</dbReference>
<dbReference type="EMBL" id="BARS01039859">
    <property type="protein sequence ID" value="GAG23787.1"/>
    <property type="molecule type" value="Genomic_DNA"/>
</dbReference>
<dbReference type="GO" id="GO:0016787">
    <property type="term" value="F:hydrolase activity"/>
    <property type="evidence" value="ECO:0007669"/>
    <property type="project" value="UniProtKB-KW"/>
</dbReference>
<feature type="non-terminal residue" evidence="5">
    <location>
        <position position="1"/>
    </location>
</feature>
<evidence type="ECO:0000259" key="4">
    <source>
        <dbReference type="PROSITE" id="PS51635"/>
    </source>
</evidence>
<reference evidence="5" key="1">
    <citation type="journal article" date="2014" name="Front. Microbiol.">
        <title>High frequency of phylogenetically diverse reductive dehalogenase-homologous genes in deep subseafloor sedimentary metagenomes.</title>
        <authorList>
            <person name="Kawai M."/>
            <person name="Futagami T."/>
            <person name="Toyoda A."/>
            <person name="Takaki Y."/>
            <person name="Nishi S."/>
            <person name="Hori S."/>
            <person name="Arai W."/>
            <person name="Tsubouchi T."/>
            <person name="Morono Y."/>
            <person name="Uchiyama I."/>
            <person name="Ito T."/>
            <person name="Fujiyama A."/>
            <person name="Inagaki F."/>
            <person name="Takami H."/>
        </authorList>
    </citation>
    <scope>NUCLEOTIDE SEQUENCE</scope>
    <source>
        <strain evidence="5">Expedition CK06-06</strain>
    </source>
</reference>
<organism evidence="5">
    <name type="scientific">marine sediment metagenome</name>
    <dbReference type="NCBI Taxonomy" id="412755"/>
    <lineage>
        <taxon>unclassified sequences</taxon>
        <taxon>metagenomes</taxon>
        <taxon>ecological metagenomes</taxon>
    </lineage>
</organism>
<evidence type="ECO:0000256" key="3">
    <source>
        <dbReference type="ARBA" id="ARBA00023098"/>
    </source>
</evidence>
<keyword evidence="2" id="KW-0442">Lipid degradation</keyword>
<dbReference type="InterPro" id="IPR002641">
    <property type="entry name" value="PNPLA_dom"/>
</dbReference>
<dbReference type="SUPFAM" id="SSF52151">
    <property type="entry name" value="FabD/lysophospholipase-like"/>
    <property type="match status" value="1"/>
</dbReference>
<dbReference type="Pfam" id="PF01734">
    <property type="entry name" value="Patatin"/>
    <property type="match status" value="1"/>
</dbReference>
<dbReference type="InterPro" id="IPR016035">
    <property type="entry name" value="Acyl_Trfase/lysoPLipase"/>
</dbReference>
<dbReference type="PANTHER" id="PTHR14226">
    <property type="entry name" value="NEUROPATHY TARGET ESTERASE/SWISS CHEESE D.MELANOGASTER"/>
    <property type="match status" value="1"/>
</dbReference>
<dbReference type="AlphaFoldDB" id="X0WKM0"/>
<dbReference type="Gene3D" id="3.40.1090.10">
    <property type="entry name" value="Cytosolic phospholipase A2 catalytic domain"/>
    <property type="match status" value="1"/>
</dbReference>
<accession>X0WKM0</accession>
<dbReference type="GO" id="GO:0016042">
    <property type="term" value="P:lipid catabolic process"/>
    <property type="evidence" value="ECO:0007669"/>
    <property type="project" value="UniProtKB-KW"/>
</dbReference>
<evidence type="ECO:0000256" key="2">
    <source>
        <dbReference type="ARBA" id="ARBA00022963"/>
    </source>
</evidence>
<name>X0WKM0_9ZZZZ</name>
<feature type="domain" description="PNPLA" evidence="4">
    <location>
        <begin position="1"/>
        <end position="60"/>
    </location>
</feature>
<dbReference type="PANTHER" id="PTHR14226:SF76">
    <property type="entry name" value="NTE FAMILY PROTEIN RSSA"/>
    <property type="match status" value="1"/>
</dbReference>
<proteinExistence type="predicted"/>
<evidence type="ECO:0000256" key="1">
    <source>
        <dbReference type="ARBA" id="ARBA00022801"/>
    </source>
</evidence>